<proteinExistence type="predicted"/>
<sequence>MYTNSDILKQILKEKGLTVYDVHLRLNCAGYVYESFVNNRFTPKFIHKLEEMVGEDLSAYINSK</sequence>
<name>A0A8S5R871_9VIRU</name>
<evidence type="ECO:0000313" key="1">
    <source>
        <dbReference type="EMBL" id="DAE27614.1"/>
    </source>
</evidence>
<organism evidence="1">
    <name type="scientific">virus sp. cti5L29</name>
    <dbReference type="NCBI Taxonomy" id="2826813"/>
    <lineage>
        <taxon>Viruses</taxon>
    </lineage>
</organism>
<dbReference type="EMBL" id="BK015841">
    <property type="protein sequence ID" value="DAE27614.1"/>
    <property type="molecule type" value="Genomic_DNA"/>
</dbReference>
<reference evidence="1" key="1">
    <citation type="journal article" date="2021" name="Proc. Natl. Acad. Sci. U.S.A.">
        <title>A Catalog of Tens of Thousands of Viruses from Human Metagenomes Reveals Hidden Associations with Chronic Diseases.</title>
        <authorList>
            <person name="Tisza M.J."/>
            <person name="Buck C.B."/>
        </authorList>
    </citation>
    <scope>NUCLEOTIDE SEQUENCE</scope>
    <source>
        <strain evidence="1">Cti5L29</strain>
    </source>
</reference>
<accession>A0A8S5R871</accession>
<protein>
    <submittedName>
        <fullName evidence="1">Helix-turn-helix domain protein</fullName>
    </submittedName>
</protein>